<gene>
    <name evidence="1" type="ordered locus">HAH_0844</name>
</gene>
<dbReference type="EMBL" id="CP002921">
    <property type="protein sequence ID" value="AEM56464.1"/>
    <property type="molecule type" value="Genomic_DNA"/>
</dbReference>
<accession>G0HVW4</accession>
<proteinExistence type="predicted"/>
<reference evidence="1 2" key="1">
    <citation type="journal article" date="2011" name="J. Bacteriol.">
        <title>Complete genome sequence of Haloarcula hispanica, a model haloarchaeon for studying genetics, metabolism, and virus-host interaction.</title>
        <authorList>
            <person name="Liu H."/>
            <person name="Wu Z."/>
            <person name="Li M."/>
            <person name="Zhang F."/>
            <person name="Zheng H."/>
            <person name="Han J."/>
            <person name="Liu J."/>
            <person name="Zhou J."/>
            <person name="Wang S."/>
            <person name="Xiang H."/>
        </authorList>
    </citation>
    <scope>NUCLEOTIDE SEQUENCE [LARGE SCALE GENOMIC DNA]</scope>
    <source>
        <strain evidence="2">ATCC 33960 / DSM 4426 / JCM 8911 / NBRC 102182 / NCIMB 2187 / VKM B-1755</strain>
    </source>
</reference>
<name>G0HVW4_HALHT</name>
<dbReference type="HOGENOM" id="CLU_3282738_0_0_2"/>
<evidence type="ECO:0000313" key="1">
    <source>
        <dbReference type="EMBL" id="AEM56464.1"/>
    </source>
</evidence>
<dbReference type="KEGG" id="hhi:HAH_0844"/>
<dbReference type="AlphaFoldDB" id="G0HVW4"/>
<dbReference type="STRING" id="634497.HAH_0844"/>
<evidence type="ECO:0000313" key="2">
    <source>
        <dbReference type="Proteomes" id="UP000005629"/>
    </source>
</evidence>
<organism evidence="1 2">
    <name type="scientific">Haloarcula hispanica (strain ATCC 33960 / DSM 4426 / JCM 8911 / NBRC 102182 / NCIMB 2187 / VKM B-1755)</name>
    <dbReference type="NCBI Taxonomy" id="634497"/>
    <lineage>
        <taxon>Archaea</taxon>
        <taxon>Methanobacteriati</taxon>
        <taxon>Methanobacteriota</taxon>
        <taxon>Stenosarchaea group</taxon>
        <taxon>Halobacteria</taxon>
        <taxon>Halobacteriales</taxon>
        <taxon>Haloarculaceae</taxon>
        <taxon>Haloarcula</taxon>
    </lineage>
</organism>
<sequence>MTSRLSRPCDPATVVALVGAEASLDARDADASLDHGVESE</sequence>
<dbReference type="Proteomes" id="UP000005629">
    <property type="component" value="Chromosome I"/>
</dbReference>
<protein>
    <submittedName>
        <fullName evidence="1">Uncharacterized protein</fullName>
    </submittedName>
</protein>